<name>F2PSV1_TRIEC</name>
<dbReference type="EMBL" id="DS995736">
    <property type="protein sequence ID" value="EGE04969.1"/>
    <property type="molecule type" value="Genomic_DNA"/>
</dbReference>
<dbReference type="InterPro" id="IPR046670">
    <property type="entry name" value="DUF6540"/>
</dbReference>
<dbReference type="eggNOG" id="ENOG502SV8D">
    <property type="taxonomic scope" value="Eukaryota"/>
</dbReference>
<keyword evidence="2" id="KW-1185">Reference proteome</keyword>
<dbReference type="AlphaFoldDB" id="F2PSV1"/>
<reference evidence="2" key="1">
    <citation type="journal article" date="2012" name="MBio">
        <title>Comparative genome analysis of Trichophyton rubrum and related dermatophytes reveals candidate genes involved in infection.</title>
        <authorList>
            <person name="Martinez D.A."/>
            <person name="Oliver B.G."/>
            <person name="Graeser Y."/>
            <person name="Goldberg J.M."/>
            <person name="Li W."/>
            <person name="Martinez-Rossi N.M."/>
            <person name="Monod M."/>
            <person name="Shelest E."/>
            <person name="Barton R.C."/>
            <person name="Birch E."/>
            <person name="Brakhage A.A."/>
            <person name="Chen Z."/>
            <person name="Gurr S.J."/>
            <person name="Heiman D."/>
            <person name="Heitman J."/>
            <person name="Kosti I."/>
            <person name="Rossi A."/>
            <person name="Saif S."/>
            <person name="Samalova M."/>
            <person name="Saunders C.W."/>
            <person name="Shea T."/>
            <person name="Summerbell R.C."/>
            <person name="Xu J."/>
            <person name="Young S."/>
            <person name="Zeng Q."/>
            <person name="Birren B.W."/>
            <person name="Cuomo C.A."/>
            <person name="White T.C."/>
        </authorList>
    </citation>
    <scope>NUCLEOTIDE SEQUENCE [LARGE SCALE GENOMIC DNA]</scope>
    <source>
        <strain evidence="2">ATCC MYA-4606 / CBS 127.97</strain>
    </source>
</reference>
<dbReference type="HOGENOM" id="CLU_134511_0_0_1"/>
<gene>
    <name evidence="1" type="ORF">TEQG_03813</name>
</gene>
<organism evidence="1 2">
    <name type="scientific">Trichophyton equinum (strain ATCC MYA-4606 / CBS 127.97)</name>
    <name type="common">Horse ringworm fungus</name>
    <dbReference type="NCBI Taxonomy" id="559882"/>
    <lineage>
        <taxon>Eukaryota</taxon>
        <taxon>Fungi</taxon>
        <taxon>Dikarya</taxon>
        <taxon>Ascomycota</taxon>
        <taxon>Pezizomycotina</taxon>
        <taxon>Eurotiomycetes</taxon>
        <taxon>Eurotiomycetidae</taxon>
        <taxon>Onygenales</taxon>
        <taxon>Arthrodermataceae</taxon>
        <taxon>Trichophyton</taxon>
    </lineage>
</organism>
<dbReference type="VEuPathDB" id="FungiDB:TEQG_03813"/>
<protein>
    <submittedName>
        <fullName evidence="1">Uncharacterized protein</fullName>
    </submittedName>
</protein>
<dbReference type="Pfam" id="PF20174">
    <property type="entry name" value="DUF6540"/>
    <property type="match status" value="1"/>
</dbReference>
<evidence type="ECO:0000313" key="2">
    <source>
        <dbReference type="Proteomes" id="UP000009169"/>
    </source>
</evidence>
<accession>F2PSV1</accession>
<dbReference type="OrthoDB" id="37659at2759"/>
<dbReference type="Proteomes" id="UP000009169">
    <property type="component" value="Unassembled WGS sequence"/>
</dbReference>
<proteinExistence type="predicted"/>
<sequence length="140" mass="15797">MNKVDIEVMVYRGSLGEDHKLRRHAALLIIQPGSRTGDLVHVSGAPCSFQAVCYQGYKPFSSDTLVGRKHICQVSKSQEEVRNICLYTPVNNREDGWNYQNFVGDMLNRLVDHGVITEAEKDLVIDFMTDAILQGVDQDR</sequence>
<evidence type="ECO:0000313" key="1">
    <source>
        <dbReference type="EMBL" id="EGE04969.1"/>
    </source>
</evidence>